<dbReference type="Proteomes" id="UP001154282">
    <property type="component" value="Unassembled WGS sequence"/>
</dbReference>
<dbReference type="GO" id="GO:0009506">
    <property type="term" value="C:plasmodesma"/>
    <property type="evidence" value="ECO:0007669"/>
    <property type="project" value="TreeGrafter"/>
</dbReference>
<dbReference type="InterPro" id="IPR007117">
    <property type="entry name" value="Expansin_CBD"/>
</dbReference>
<feature type="region of interest" description="Disordered" evidence="1">
    <location>
        <begin position="1"/>
        <end position="50"/>
    </location>
</feature>
<dbReference type="PANTHER" id="PTHR31692">
    <property type="entry name" value="EXPANSIN-B3"/>
    <property type="match status" value="1"/>
</dbReference>
<keyword evidence="4" id="KW-1185">Reference proteome</keyword>
<evidence type="ECO:0000313" key="4">
    <source>
        <dbReference type="Proteomes" id="UP001154282"/>
    </source>
</evidence>
<evidence type="ECO:0000259" key="2">
    <source>
        <dbReference type="PROSITE" id="PS50843"/>
    </source>
</evidence>
<protein>
    <recommendedName>
        <fullName evidence="2">Expansin-like CBD domain-containing protein</fullName>
    </recommendedName>
</protein>
<organism evidence="3 4">
    <name type="scientific">Linum tenue</name>
    <dbReference type="NCBI Taxonomy" id="586396"/>
    <lineage>
        <taxon>Eukaryota</taxon>
        <taxon>Viridiplantae</taxon>
        <taxon>Streptophyta</taxon>
        <taxon>Embryophyta</taxon>
        <taxon>Tracheophyta</taxon>
        <taxon>Spermatophyta</taxon>
        <taxon>Magnoliopsida</taxon>
        <taxon>eudicotyledons</taxon>
        <taxon>Gunneridae</taxon>
        <taxon>Pentapetalae</taxon>
        <taxon>rosids</taxon>
        <taxon>fabids</taxon>
        <taxon>Malpighiales</taxon>
        <taxon>Linaceae</taxon>
        <taxon>Linum</taxon>
    </lineage>
</organism>
<dbReference type="AlphaFoldDB" id="A0AAV0JD66"/>
<dbReference type="Gene3D" id="2.60.40.760">
    <property type="entry name" value="Expansin, cellulose-binding-like domain"/>
    <property type="match status" value="1"/>
</dbReference>
<dbReference type="PANTHER" id="PTHR31692:SF4">
    <property type="entry name" value="EXPANSIN-LIKE A1-RELATED"/>
    <property type="match status" value="1"/>
</dbReference>
<dbReference type="Pfam" id="PF01357">
    <property type="entry name" value="Expansin_C"/>
    <property type="match status" value="1"/>
</dbReference>
<dbReference type="PROSITE" id="PS50843">
    <property type="entry name" value="EXPANSIN_CBD"/>
    <property type="match status" value="1"/>
</dbReference>
<evidence type="ECO:0000313" key="3">
    <source>
        <dbReference type="EMBL" id="CAI0407829.1"/>
    </source>
</evidence>
<accession>A0AAV0JD66</accession>
<proteinExistence type="predicted"/>
<dbReference type="GO" id="GO:0009505">
    <property type="term" value="C:plant-type cell wall"/>
    <property type="evidence" value="ECO:0007669"/>
    <property type="project" value="TreeGrafter"/>
</dbReference>
<sequence length="183" mass="21010">MQEPRALQQQGNHSHGDRPQQQHRFRPQQQSFHGHGQRWQSLRRSQTRDRRCRIQKRVPCEFRAKNLAVRVEESSRKPVYLAVKVLYQGGQTEIVGVDVARFGSSKWAFLSRNHGAVWETSRVPEGPLQFRFAVTGGFDGKLVWAQKAVLPGDWRPGMVYDTGLQITDIAQEPCSPCDDSTWK</sequence>
<dbReference type="InterPro" id="IPR036749">
    <property type="entry name" value="Expansin_CBD_sf"/>
</dbReference>
<comment type="caution">
    <text evidence="3">The sequence shown here is derived from an EMBL/GenBank/DDBJ whole genome shotgun (WGS) entry which is preliminary data.</text>
</comment>
<feature type="domain" description="Expansin-like CBD" evidence="2">
    <location>
        <begin position="79"/>
        <end position="162"/>
    </location>
</feature>
<reference evidence="3" key="1">
    <citation type="submission" date="2022-08" db="EMBL/GenBank/DDBJ databases">
        <authorList>
            <person name="Gutierrez-Valencia J."/>
        </authorList>
    </citation>
    <scope>NUCLEOTIDE SEQUENCE</scope>
</reference>
<gene>
    <name evidence="3" type="ORF">LITE_LOCUS13715</name>
</gene>
<name>A0AAV0JD66_9ROSI</name>
<dbReference type="SUPFAM" id="SSF49590">
    <property type="entry name" value="PHL pollen allergen"/>
    <property type="match status" value="1"/>
</dbReference>
<evidence type="ECO:0000256" key="1">
    <source>
        <dbReference type="SAM" id="MobiDB-lite"/>
    </source>
</evidence>
<dbReference type="EMBL" id="CAMGYJ010000004">
    <property type="protein sequence ID" value="CAI0407829.1"/>
    <property type="molecule type" value="Genomic_DNA"/>
</dbReference>